<evidence type="ECO:0000256" key="8">
    <source>
        <dbReference type="ARBA" id="ARBA00022679"/>
    </source>
</evidence>
<feature type="binding site" evidence="14">
    <location>
        <begin position="261"/>
        <end position="267"/>
    </location>
    <ligand>
        <name>S-adenosyl-L-methionine</name>
        <dbReference type="ChEBI" id="CHEBI:59789"/>
    </ligand>
</feature>
<dbReference type="Pfam" id="PF01029">
    <property type="entry name" value="NusB"/>
    <property type="match status" value="1"/>
</dbReference>
<dbReference type="InterPro" id="IPR035926">
    <property type="entry name" value="NusB-like_sf"/>
</dbReference>
<evidence type="ECO:0000256" key="6">
    <source>
        <dbReference type="ARBA" id="ARBA00022552"/>
    </source>
</evidence>
<feature type="binding site" evidence="14">
    <location>
        <position position="331"/>
    </location>
    <ligand>
        <name>S-adenosyl-L-methionine</name>
        <dbReference type="ChEBI" id="CHEBI:59789"/>
    </ligand>
</feature>
<dbReference type="EMBL" id="JBHTCO010000004">
    <property type="protein sequence ID" value="MFC7392503.1"/>
    <property type="molecule type" value="Genomic_DNA"/>
</dbReference>
<dbReference type="InterPro" id="IPR023267">
    <property type="entry name" value="RCMT"/>
</dbReference>
<comment type="function">
    <text evidence="1">Specifically methylates the cytosine at position 967 (m5C967) of 16S rRNA.</text>
</comment>
<dbReference type="SUPFAM" id="SSF48013">
    <property type="entry name" value="NusB-like"/>
    <property type="match status" value="1"/>
</dbReference>
<comment type="catalytic activity">
    <reaction evidence="13">
        <text>cytidine(967) in 16S rRNA + S-adenosyl-L-methionine = 5-methylcytidine(967) in 16S rRNA + S-adenosyl-L-homocysteine + H(+)</text>
        <dbReference type="Rhea" id="RHEA:42748"/>
        <dbReference type="Rhea" id="RHEA-COMP:10219"/>
        <dbReference type="Rhea" id="RHEA-COMP:10220"/>
        <dbReference type="ChEBI" id="CHEBI:15378"/>
        <dbReference type="ChEBI" id="CHEBI:57856"/>
        <dbReference type="ChEBI" id="CHEBI:59789"/>
        <dbReference type="ChEBI" id="CHEBI:74483"/>
        <dbReference type="ChEBI" id="CHEBI:82748"/>
        <dbReference type="EC" id="2.1.1.176"/>
    </reaction>
</comment>
<dbReference type="InterPro" id="IPR054728">
    <property type="entry name" value="RsmB-like_ferredoxin"/>
</dbReference>
<dbReference type="Proteomes" id="UP001596505">
    <property type="component" value="Unassembled WGS sequence"/>
</dbReference>
<dbReference type="Pfam" id="PF22458">
    <property type="entry name" value="RsmF-B_ferredox"/>
    <property type="match status" value="1"/>
</dbReference>
<dbReference type="InterPro" id="IPR049560">
    <property type="entry name" value="MeTrfase_RsmB-F_NOP2_cat"/>
</dbReference>
<accession>A0ABW2PSW5</accession>
<dbReference type="RefSeq" id="WP_380964674.1">
    <property type="nucleotide sequence ID" value="NZ_JBHTCO010000004.1"/>
</dbReference>
<evidence type="ECO:0000256" key="13">
    <source>
        <dbReference type="ARBA" id="ARBA00047283"/>
    </source>
</evidence>
<dbReference type="PRINTS" id="PR02008">
    <property type="entry name" value="RCMTFAMILY"/>
</dbReference>
<evidence type="ECO:0000256" key="4">
    <source>
        <dbReference type="ARBA" id="ARBA00012140"/>
    </source>
</evidence>
<keyword evidence="5" id="KW-0963">Cytoplasm</keyword>
<dbReference type="InterPro" id="IPR004573">
    <property type="entry name" value="rRNA_ssu_MeTfrase_B"/>
</dbReference>
<dbReference type="PANTHER" id="PTHR22807:SF53">
    <property type="entry name" value="RIBOSOMAL RNA SMALL SUBUNIT METHYLTRANSFERASE B-RELATED"/>
    <property type="match status" value="1"/>
</dbReference>
<evidence type="ECO:0000313" key="16">
    <source>
        <dbReference type="EMBL" id="MFC7392503.1"/>
    </source>
</evidence>
<dbReference type="Gene3D" id="3.30.70.1170">
    <property type="entry name" value="Sun protein, domain 3"/>
    <property type="match status" value="1"/>
</dbReference>
<dbReference type="Gene3D" id="1.10.940.10">
    <property type="entry name" value="NusB-like"/>
    <property type="match status" value="1"/>
</dbReference>
<evidence type="ECO:0000313" key="17">
    <source>
        <dbReference type="Proteomes" id="UP001596505"/>
    </source>
</evidence>
<organism evidence="16 17">
    <name type="scientific">Scopulibacillus cellulosilyticus</name>
    <dbReference type="NCBI Taxonomy" id="2665665"/>
    <lineage>
        <taxon>Bacteria</taxon>
        <taxon>Bacillati</taxon>
        <taxon>Bacillota</taxon>
        <taxon>Bacilli</taxon>
        <taxon>Bacillales</taxon>
        <taxon>Sporolactobacillaceae</taxon>
        <taxon>Scopulibacillus</taxon>
    </lineage>
</organism>
<evidence type="ECO:0000256" key="12">
    <source>
        <dbReference type="ARBA" id="ARBA00031088"/>
    </source>
</evidence>
<dbReference type="PROSITE" id="PS01153">
    <property type="entry name" value="NOL1_NOP2_SUN"/>
    <property type="match status" value="1"/>
</dbReference>
<dbReference type="InterPro" id="IPR006027">
    <property type="entry name" value="NusB_RsmB_TIM44"/>
</dbReference>
<dbReference type="Pfam" id="PF01189">
    <property type="entry name" value="Methyltr_RsmB-F"/>
    <property type="match status" value="1"/>
</dbReference>
<dbReference type="EC" id="2.1.1.176" evidence="4"/>
<keyword evidence="7 14" id="KW-0489">Methyltransferase</keyword>
<feature type="binding site" evidence="14">
    <location>
        <position position="312"/>
    </location>
    <ligand>
        <name>S-adenosyl-L-methionine</name>
        <dbReference type="ChEBI" id="CHEBI:59789"/>
    </ligand>
</feature>
<comment type="caution">
    <text evidence="16">The sequence shown here is derived from an EMBL/GenBank/DDBJ whole genome shotgun (WGS) entry which is preliminary data.</text>
</comment>
<evidence type="ECO:0000256" key="11">
    <source>
        <dbReference type="ARBA" id="ARBA00030399"/>
    </source>
</evidence>
<evidence type="ECO:0000256" key="10">
    <source>
        <dbReference type="ARBA" id="ARBA00022884"/>
    </source>
</evidence>
<feature type="active site" description="Nucleophile" evidence="14">
    <location>
        <position position="384"/>
    </location>
</feature>
<dbReference type="NCBIfam" id="NF011494">
    <property type="entry name" value="PRK14902.1"/>
    <property type="match status" value="1"/>
</dbReference>
<evidence type="ECO:0000256" key="3">
    <source>
        <dbReference type="ARBA" id="ARBA00007494"/>
    </source>
</evidence>
<dbReference type="CDD" id="cd02440">
    <property type="entry name" value="AdoMet_MTases"/>
    <property type="match status" value="1"/>
</dbReference>
<feature type="binding site" evidence="14">
    <location>
        <position position="285"/>
    </location>
    <ligand>
        <name>S-adenosyl-L-methionine</name>
        <dbReference type="ChEBI" id="CHEBI:59789"/>
    </ligand>
</feature>
<comment type="similarity">
    <text evidence="3 14">Belongs to the class I-like SAM-binding methyltransferase superfamily. RsmB/NOP family.</text>
</comment>
<dbReference type="GO" id="GO:0032259">
    <property type="term" value="P:methylation"/>
    <property type="evidence" value="ECO:0007669"/>
    <property type="project" value="UniProtKB-KW"/>
</dbReference>
<evidence type="ECO:0000256" key="5">
    <source>
        <dbReference type="ARBA" id="ARBA00022490"/>
    </source>
</evidence>
<comment type="subcellular location">
    <subcellularLocation>
        <location evidence="2">Cytoplasm</location>
    </subcellularLocation>
</comment>
<keyword evidence="8 14" id="KW-0808">Transferase</keyword>
<dbReference type="SUPFAM" id="SSF53335">
    <property type="entry name" value="S-adenosyl-L-methionine-dependent methyltransferases"/>
    <property type="match status" value="1"/>
</dbReference>
<keyword evidence="17" id="KW-1185">Reference proteome</keyword>
<evidence type="ECO:0000256" key="14">
    <source>
        <dbReference type="PROSITE-ProRule" id="PRU01023"/>
    </source>
</evidence>
<evidence type="ECO:0000256" key="9">
    <source>
        <dbReference type="ARBA" id="ARBA00022691"/>
    </source>
</evidence>
<evidence type="ECO:0000256" key="1">
    <source>
        <dbReference type="ARBA" id="ARBA00002724"/>
    </source>
</evidence>
<keyword evidence="9 14" id="KW-0949">S-adenosyl-L-methionine</keyword>
<feature type="domain" description="SAM-dependent MTase RsmB/NOP-type" evidence="15">
    <location>
        <begin position="172"/>
        <end position="451"/>
    </location>
</feature>
<dbReference type="NCBIfam" id="TIGR00563">
    <property type="entry name" value="rsmB"/>
    <property type="match status" value="1"/>
</dbReference>
<dbReference type="InterPro" id="IPR001678">
    <property type="entry name" value="MeTrfase_RsmB-F_NOP2_dom"/>
</dbReference>
<reference evidence="17" key="1">
    <citation type="journal article" date="2019" name="Int. J. Syst. Evol. Microbiol.">
        <title>The Global Catalogue of Microorganisms (GCM) 10K type strain sequencing project: providing services to taxonomists for standard genome sequencing and annotation.</title>
        <authorList>
            <consortium name="The Broad Institute Genomics Platform"/>
            <consortium name="The Broad Institute Genome Sequencing Center for Infectious Disease"/>
            <person name="Wu L."/>
            <person name="Ma J."/>
        </authorList>
    </citation>
    <scope>NUCLEOTIDE SEQUENCE [LARGE SCALE GENOMIC DNA]</scope>
    <source>
        <strain evidence="17">CGMCC 1.16305</strain>
    </source>
</reference>
<dbReference type="InterPro" id="IPR029063">
    <property type="entry name" value="SAM-dependent_MTases_sf"/>
</dbReference>
<dbReference type="PROSITE" id="PS51686">
    <property type="entry name" value="SAM_MT_RSMB_NOP"/>
    <property type="match status" value="1"/>
</dbReference>
<dbReference type="GO" id="GO:0008168">
    <property type="term" value="F:methyltransferase activity"/>
    <property type="evidence" value="ECO:0007669"/>
    <property type="project" value="UniProtKB-KW"/>
</dbReference>
<evidence type="ECO:0000256" key="2">
    <source>
        <dbReference type="ARBA" id="ARBA00004496"/>
    </source>
</evidence>
<keyword evidence="6" id="KW-0698">rRNA processing</keyword>
<proteinExistence type="inferred from homology"/>
<sequence length="451" mass="50691">MAKPMTNPRELALDVLIRIEKNHAYSQLLLHETIKRHPLNKKDIGLLTQLVYGVIQRRLTLDYYLHAFIDKKKKIDAWVKWLLYLSIYQKVYLDKIPDHAIVNEAVNIARRRGHKGIVGFVNGVLRQMIRKGFPDPADITPENKRLSIMYSHPSWLLERWINLYGLDEALAICETNNQPAPVSVRVNPLKTDVQRLIQTLADAGIEAEPGAVAPEAVTIISGNAADTMAYKEGLFTIQDESSMLVAHALDAKPGMTVLDACAGPGGKTGHIAEKMDNHGSICALDLHAHKTKLIDQQANRLDIDIIHTRALDARKANDVFPAESFDRILIDAPCSGFGVIRRKPEIKWEKTEKDVEQIAKVQADILDQIAPLVKAGGKLVYSTCTIDRKENTDTVNRFLNEHPEFELDESLINRMPDIVGQHGQWQNGGMVQILPQQFQTDGFFISCLKRI</sequence>
<protein>
    <recommendedName>
        <fullName evidence="4">16S rRNA (cytosine(967)-C(5))-methyltransferase</fullName>
        <ecNumber evidence="4">2.1.1.176</ecNumber>
    </recommendedName>
    <alternativeName>
        <fullName evidence="11">16S rRNA m5C967 methyltransferase</fullName>
    </alternativeName>
    <alternativeName>
        <fullName evidence="12">rRNA (cytosine-C(5)-)-methyltransferase RsmB</fullName>
    </alternativeName>
</protein>
<dbReference type="PANTHER" id="PTHR22807">
    <property type="entry name" value="NOP2 YEAST -RELATED NOL1/NOP2/FMU SUN DOMAIN-CONTAINING"/>
    <property type="match status" value="1"/>
</dbReference>
<dbReference type="Gene3D" id="3.40.50.150">
    <property type="entry name" value="Vaccinia Virus protein VP39"/>
    <property type="match status" value="1"/>
</dbReference>
<evidence type="ECO:0000256" key="7">
    <source>
        <dbReference type="ARBA" id="ARBA00022603"/>
    </source>
</evidence>
<keyword evidence="10 14" id="KW-0694">RNA-binding</keyword>
<dbReference type="InterPro" id="IPR018314">
    <property type="entry name" value="RsmB/NOL1/NOP2-like_CS"/>
</dbReference>
<gene>
    <name evidence="16" type="primary">rsmB</name>
    <name evidence="16" type="ORF">ACFQRG_05850</name>
</gene>
<name>A0ABW2PSW5_9BACL</name>
<evidence type="ECO:0000259" key="15">
    <source>
        <dbReference type="PROSITE" id="PS51686"/>
    </source>
</evidence>